<dbReference type="Pfam" id="PF13542">
    <property type="entry name" value="HTH_Tnp_ISL3"/>
    <property type="match status" value="1"/>
</dbReference>
<dbReference type="InterPro" id="IPR032877">
    <property type="entry name" value="Transposase_HTH"/>
</dbReference>
<evidence type="ECO:0000313" key="3">
    <source>
        <dbReference type="EMBL" id="APZ93038.1"/>
    </source>
</evidence>
<evidence type="ECO:0000313" key="4">
    <source>
        <dbReference type="Proteomes" id="UP000187735"/>
    </source>
</evidence>
<dbReference type="KEGG" id="fmr:Fuma_02651"/>
<dbReference type="PANTHER" id="PTHR33498">
    <property type="entry name" value="TRANSPOSASE FOR INSERTION SEQUENCE ELEMENT IS1557"/>
    <property type="match status" value="1"/>
</dbReference>
<organism evidence="3 4">
    <name type="scientific">Fuerstiella marisgermanici</name>
    <dbReference type="NCBI Taxonomy" id="1891926"/>
    <lineage>
        <taxon>Bacteria</taxon>
        <taxon>Pseudomonadati</taxon>
        <taxon>Planctomycetota</taxon>
        <taxon>Planctomycetia</taxon>
        <taxon>Planctomycetales</taxon>
        <taxon>Planctomycetaceae</taxon>
        <taxon>Fuerstiella</taxon>
    </lineage>
</organism>
<dbReference type="Proteomes" id="UP000187735">
    <property type="component" value="Chromosome"/>
</dbReference>
<feature type="domain" description="Transposase IS204/IS1001/IS1096/IS1165 helix-turn-helix" evidence="2">
    <location>
        <begin position="25"/>
        <end position="66"/>
    </location>
</feature>
<gene>
    <name evidence="3" type="ORF">Fuma_02651</name>
</gene>
<proteinExistence type="predicted"/>
<evidence type="ECO:0000259" key="2">
    <source>
        <dbReference type="Pfam" id="PF13542"/>
    </source>
</evidence>
<dbReference type="Pfam" id="PF01610">
    <property type="entry name" value="DDE_Tnp_ISL3"/>
    <property type="match status" value="1"/>
</dbReference>
<sequence>MQFATILHARTPRVKCPDHGVKQIRLPWAEKNSRFSLFFERFAIDVLLATQTVKGACSILGISWDESWHILQKAVARGKDRKQSKNLPRIGIDEKAFRKRHNYVTLIYDLDKSTVEAISDGHDTAAADACFDQLSDSEKQSVEAVAMDMSAAYVKSTKGNIALAEQKIVHDRFHIMKLATEAVDKVRRSEQKKLRAEGDDRLTGTRYLWLSGQENLSEKQQERFDAAWKAELLTGKAWAYKEMLRDLWVHDTPAEATTFFNDWYKRVIHTKLEPMKKVARTIKERLANVVSYCTHGITNAVAEGMNSKIMAIKRRVGGYRNRDNFKTAILFYCGGLDLYPQ</sequence>
<name>A0A1P8WG57_9PLAN</name>
<evidence type="ECO:0000259" key="1">
    <source>
        <dbReference type="Pfam" id="PF01610"/>
    </source>
</evidence>
<protein>
    <submittedName>
        <fullName evidence="3">Transposase</fullName>
    </submittedName>
</protein>
<feature type="domain" description="Transposase IS204/IS1001/IS1096/IS1165 DDE" evidence="1">
    <location>
        <begin position="90"/>
        <end position="329"/>
    </location>
</feature>
<dbReference type="NCBIfam" id="NF033550">
    <property type="entry name" value="transpos_ISL3"/>
    <property type="match status" value="1"/>
</dbReference>
<dbReference type="InterPro" id="IPR047951">
    <property type="entry name" value="Transpos_ISL3"/>
</dbReference>
<dbReference type="AlphaFoldDB" id="A0A1P8WG57"/>
<keyword evidence="4" id="KW-1185">Reference proteome</keyword>
<dbReference type="EMBL" id="CP017641">
    <property type="protein sequence ID" value="APZ93038.1"/>
    <property type="molecule type" value="Genomic_DNA"/>
</dbReference>
<dbReference type="InterPro" id="IPR002560">
    <property type="entry name" value="Transposase_DDE"/>
</dbReference>
<dbReference type="PANTHER" id="PTHR33498:SF1">
    <property type="entry name" value="TRANSPOSASE FOR INSERTION SEQUENCE ELEMENT IS1557"/>
    <property type="match status" value="1"/>
</dbReference>
<reference evidence="3 4" key="1">
    <citation type="journal article" date="2016" name="Front. Microbiol.">
        <title>Fuerstia marisgermanicae gen. nov., sp. nov., an Unusual Member of the Phylum Planctomycetes from the German Wadden Sea.</title>
        <authorList>
            <person name="Kohn T."/>
            <person name="Heuer A."/>
            <person name="Jogler M."/>
            <person name="Vollmers J."/>
            <person name="Boedeker C."/>
            <person name="Bunk B."/>
            <person name="Rast P."/>
            <person name="Borchert D."/>
            <person name="Glockner I."/>
            <person name="Freese H.M."/>
            <person name="Klenk H.P."/>
            <person name="Overmann J."/>
            <person name="Kaster A.K."/>
            <person name="Rohde M."/>
            <person name="Wiegand S."/>
            <person name="Jogler C."/>
        </authorList>
    </citation>
    <scope>NUCLEOTIDE SEQUENCE [LARGE SCALE GENOMIC DNA]</scope>
    <source>
        <strain evidence="3 4">NH11</strain>
    </source>
</reference>
<accession>A0A1P8WG57</accession>